<comment type="caution">
    <text evidence="2">The sequence shown here is derived from an EMBL/GenBank/DDBJ whole genome shotgun (WGS) entry which is preliminary data.</text>
</comment>
<evidence type="ECO:0000313" key="2">
    <source>
        <dbReference type="EMBL" id="GAA2808513.1"/>
    </source>
</evidence>
<dbReference type="EMBL" id="BAAAUX010000020">
    <property type="protein sequence ID" value="GAA2808513.1"/>
    <property type="molecule type" value="Genomic_DNA"/>
</dbReference>
<organism evidence="2 3">
    <name type="scientific">Saccharopolyspora taberi</name>
    <dbReference type="NCBI Taxonomy" id="60895"/>
    <lineage>
        <taxon>Bacteria</taxon>
        <taxon>Bacillati</taxon>
        <taxon>Actinomycetota</taxon>
        <taxon>Actinomycetes</taxon>
        <taxon>Pseudonocardiales</taxon>
        <taxon>Pseudonocardiaceae</taxon>
        <taxon>Saccharopolyspora</taxon>
    </lineage>
</organism>
<keyword evidence="3" id="KW-1185">Reference proteome</keyword>
<sequence length="105" mass="10932">MLGSSGSPANGSGGNGSCGTARTLPALSSAAVQGRTTGWLNSCAVRHIRARAERVLPGRRTWARPAVSIIGESPPPNPQPRIGTPITARTLRLWTRSLKEGTPPP</sequence>
<reference evidence="2 3" key="1">
    <citation type="journal article" date="2019" name="Int. J. Syst. Evol. Microbiol.">
        <title>The Global Catalogue of Microorganisms (GCM) 10K type strain sequencing project: providing services to taxonomists for standard genome sequencing and annotation.</title>
        <authorList>
            <consortium name="The Broad Institute Genomics Platform"/>
            <consortium name="The Broad Institute Genome Sequencing Center for Infectious Disease"/>
            <person name="Wu L."/>
            <person name="Ma J."/>
        </authorList>
    </citation>
    <scope>NUCLEOTIDE SEQUENCE [LARGE SCALE GENOMIC DNA]</scope>
    <source>
        <strain evidence="2 3">JCM 9383</strain>
    </source>
</reference>
<accession>A0ABN3VJP9</accession>
<proteinExistence type="predicted"/>
<protein>
    <submittedName>
        <fullName evidence="2">Uncharacterized protein</fullName>
    </submittedName>
</protein>
<evidence type="ECO:0000313" key="3">
    <source>
        <dbReference type="Proteomes" id="UP001500979"/>
    </source>
</evidence>
<evidence type="ECO:0000256" key="1">
    <source>
        <dbReference type="SAM" id="MobiDB-lite"/>
    </source>
</evidence>
<name>A0ABN3VJP9_9PSEU</name>
<feature type="compositionally biased region" description="Low complexity" evidence="1">
    <location>
        <begin position="1"/>
        <end position="10"/>
    </location>
</feature>
<gene>
    <name evidence="2" type="ORF">GCM10010470_49690</name>
</gene>
<feature type="region of interest" description="Disordered" evidence="1">
    <location>
        <begin position="1"/>
        <end position="22"/>
    </location>
</feature>
<dbReference type="Proteomes" id="UP001500979">
    <property type="component" value="Unassembled WGS sequence"/>
</dbReference>